<dbReference type="Gene3D" id="1.10.472.10">
    <property type="entry name" value="Cyclin-like"/>
    <property type="match status" value="1"/>
</dbReference>
<accession>A0AAJ0BCQ9</accession>
<comment type="caution">
    <text evidence="1">The sequence shown here is derived from an EMBL/GenBank/DDBJ whole genome shotgun (WGS) entry which is preliminary data.</text>
</comment>
<dbReference type="Pfam" id="PF08613">
    <property type="entry name" value="Cyclin"/>
    <property type="match status" value="1"/>
</dbReference>
<dbReference type="AlphaFoldDB" id="A0AAJ0BCQ9"/>
<protein>
    <submittedName>
        <fullName evidence="1">Uncharacterized protein</fullName>
    </submittedName>
</protein>
<reference evidence="1" key="1">
    <citation type="submission" date="2023-06" db="EMBL/GenBank/DDBJ databases">
        <title>Genome-scale phylogeny and comparative genomics of the fungal order Sordariales.</title>
        <authorList>
            <consortium name="Lawrence Berkeley National Laboratory"/>
            <person name="Hensen N."/>
            <person name="Bonometti L."/>
            <person name="Westerberg I."/>
            <person name="Brannstrom I.O."/>
            <person name="Guillou S."/>
            <person name="Cros-Aarteil S."/>
            <person name="Calhoun S."/>
            <person name="Haridas S."/>
            <person name="Kuo A."/>
            <person name="Mondo S."/>
            <person name="Pangilinan J."/>
            <person name="Riley R."/>
            <person name="Labutti K."/>
            <person name="Andreopoulos B."/>
            <person name="Lipzen A."/>
            <person name="Chen C."/>
            <person name="Yanf M."/>
            <person name="Daum C."/>
            <person name="Ng V."/>
            <person name="Clum A."/>
            <person name="Steindorff A."/>
            <person name="Ohm R."/>
            <person name="Martin F."/>
            <person name="Silar P."/>
            <person name="Natvig D."/>
            <person name="Lalanne C."/>
            <person name="Gautier V."/>
            <person name="Ament-Velasquez S.L."/>
            <person name="Kruys A."/>
            <person name="Hutchinson M.I."/>
            <person name="Powell A.J."/>
            <person name="Barry K."/>
            <person name="Miller A.N."/>
            <person name="Grigoriev I.V."/>
            <person name="Debuchy R."/>
            <person name="Gladieux P."/>
            <person name="Thoren M.H."/>
            <person name="Johannesson H."/>
        </authorList>
    </citation>
    <scope>NUCLEOTIDE SEQUENCE</scope>
    <source>
        <strain evidence="1">PSN4</strain>
    </source>
</reference>
<proteinExistence type="predicted"/>
<organism evidence="1 2">
    <name type="scientific">Echria macrotheca</name>
    <dbReference type="NCBI Taxonomy" id="438768"/>
    <lineage>
        <taxon>Eukaryota</taxon>
        <taxon>Fungi</taxon>
        <taxon>Dikarya</taxon>
        <taxon>Ascomycota</taxon>
        <taxon>Pezizomycotina</taxon>
        <taxon>Sordariomycetes</taxon>
        <taxon>Sordariomycetidae</taxon>
        <taxon>Sordariales</taxon>
        <taxon>Schizotheciaceae</taxon>
        <taxon>Echria</taxon>
    </lineage>
</organism>
<name>A0AAJ0BCQ9_9PEZI</name>
<dbReference type="PANTHER" id="PTHR15615">
    <property type="match status" value="1"/>
</dbReference>
<dbReference type="Proteomes" id="UP001239445">
    <property type="component" value="Unassembled WGS sequence"/>
</dbReference>
<dbReference type="GO" id="GO:0019901">
    <property type="term" value="F:protein kinase binding"/>
    <property type="evidence" value="ECO:0007669"/>
    <property type="project" value="InterPro"/>
</dbReference>
<evidence type="ECO:0000313" key="1">
    <source>
        <dbReference type="EMBL" id="KAK1755866.1"/>
    </source>
</evidence>
<dbReference type="GO" id="GO:0005634">
    <property type="term" value="C:nucleus"/>
    <property type="evidence" value="ECO:0007669"/>
    <property type="project" value="TreeGrafter"/>
</dbReference>
<dbReference type="CDD" id="cd20557">
    <property type="entry name" value="CYCLIN_ScPCL1-like"/>
    <property type="match status" value="1"/>
</dbReference>
<keyword evidence="2" id="KW-1185">Reference proteome</keyword>
<evidence type="ECO:0000313" key="2">
    <source>
        <dbReference type="Proteomes" id="UP001239445"/>
    </source>
</evidence>
<sequence length="341" mass="39047">MPGGVCQDLDYEVEDMAEYVSEMATRIVMPHNSVDTAFRKFVSQILTSTRLPRTTILLGMNYLSKRVNSAHSSGRWNPTEGQIWRMLTIALLLGSKFLDDNTFQNKSWSEVSGIPVRELNTLETEWLLQSSWGLYVNLDESSDYKAWLQNWDEWLALKKRRQAEARATRERMALVPPIDTNVASPGNFHRAQAWHSQQIAEYERYARMKRNQAAPSAYQHDGTSWGYQPEWVRSTPLTPPDSGYCTPEYSNSATSWTAQQYAEWFDRVFANNLSRYSQQTTYNGFQPNPHQPRNPPGLVQPYKYGHGAWDMSSPDSNTCSSFHSKAPTYFANHGYSMPVVG</sequence>
<dbReference type="GO" id="GO:0016538">
    <property type="term" value="F:cyclin-dependent protein serine/threonine kinase regulator activity"/>
    <property type="evidence" value="ECO:0007669"/>
    <property type="project" value="TreeGrafter"/>
</dbReference>
<gene>
    <name evidence="1" type="ORF">QBC47DRAFT_422963</name>
</gene>
<dbReference type="EMBL" id="MU839833">
    <property type="protein sequence ID" value="KAK1755866.1"/>
    <property type="molecule type" value="Genomic_DNA"/>
</dbReference>
<dbReference type="GO" id="GO:0000307">
    <property type="term" value="C:cyclin-dependent protein kinase holoenzyme complex"/>
    <property type="evidence" value="ECO:0007669"/>
    <property type="project" value="TreeGrafter"/>
</dbReference>
<dbReference type="PANTHER" id="PTHR15615:SF27">
    <property type="entry name" value="PHO85 CYCLIN CLG1"/>
    <property type="match status" value="1"/>
</dbReference>
<dbReference type="InterPro" id="IPR013922">
    <property type="entry name" value="Cyclin_PHO80-like"/>
</dbReference>